<gene>
    <name evidence="13" type="ORF">AAFF_G00147590</name>
</gene>
<keyword evidence="9" id="KW-0539">Nucleus</keyword>
<dbReference type="GO" id="GO:0008270">
    <property type="term" value="F:zinc ion binding"/>
    <property type="evidence" value="ECO:0007669"/>
    <property type="project" value="UniProtKB-KW"/>
</dbReference>
<dbReference type="EMBL" id="JAINUG010000202">
    <property type="protein sequence ID" value="KAJ8387968.1"/>
    <property type="molecule type" value="Genomic_DNA"/>
</dbReference>
<keyword evidence="4 10" id="KW-0863">Zinc-finger</keyword>
<comment type="subcellular location">
    <subcellularLocation>
        <location evidence="1">Nucleus</location>
    </subcellularLocation>
</comment>
<keyword evidence="5" id="KW-0862">Zinc</keyword>
<evidence type="ECO:0000313" key="14">
    <source>
        <dbReference type="Proteomes" id="UP001221898"/>
    </source>
</evidence>
<keyword evidence="6" id="KW-0805">Transcription regulation</keyword>
<dbReference type="AlphaFoldDB" id="A0AAD7RPB9"/>
<reference evidence="13" key="1">
    <citation type="journal article" date="2023" name="Science">
        <title>Genome structures resolve the early diversification of teleost fishes.</title>
        <authorList>
            <person name="Parey E."/>
            <person name="Louis A."/>
            <person name="Montfort J."/>
            <person name="Bouchez O."/>
            <person name="Roques C."/>
            <person name="Iampietro C."/>
            <person name="Lluch J."/>
            <person name="Castinel A."/>
            <person name="Donnadieu C."/>
            <person name="Desvignes T."/>
            <person name="Floi Bucao C."/>
            <person name="Jouanno E."/>
            <person name="Wen M."/>
            <person name="Mejri S."/>
            <person name="Dirks R."/>
            <person name="Jansen H."/>
            <person name="Henkel C."/>
            <person name="Chen W.J."/>
            <person name="Zahm M."/>
            <person name="Cabau C."/>
            <person name="Klopp C."/>
            <person name="Thompson A.W."/>
            <person name="Robinson-Rechavi M."/>
            <person name="Braasch I."/>
            <person name="Lecointre G."/>
            <person name="Bobe J."/>
            <person name="Postlethwait J.H."/>
            <person name="Berthelot C."/>
            <person name="Roest Crollius H."/>
            <person name="Guiguen Y."/>
        </authorList>
    </citation>
    <scope>NUCLEOTIDE SEQUENCE</scope>
    <source>
        <strain evidence="13">NC1722</strain>
    </source>
</reference>
<feature type="region of interest" description="Disordered" evidence="11">
    <location>
        <begin position="86"/>
        <end position="106"/>
    </location>
</feature>
<dbReference type="FunFam" id="3.30.160.60:FF:000204">
    <property type="entry name" value="Zinc finger protein 331"/>
    <property type="match status" value="1"/>
</dbReference>
<feature type="domain" description="C2H2-type" evidence="12">
    <location>
        <begin position="116"/>
        <end position="143"/>
    </location>
</feature>
<evidence type="ECO:0000256" key="10">
    <source>
        <dbReference type="PROSITE-ProRule" id="PRU00042"/>
    </source>
</evidence>
<organism evidence="13 14">
    <name type="scientific">Aldrovandia affinis</name>
    <dbReference type="NCBI Taxonomy" id="143900"/>
    <lineage>
        <taxon>Eukaryota</taxon>
        <taxon>Metazoa</taxon>
        <taxon>Chordata</taxon>
        <taxon>Craniata</taxon>
        <taxon>Vertebrata</taxon>
        <taxon>Euteleostomi</taxon>
        <taxon>Actinopterygii</taxon>
        <taxon>Neopterygii</taxon>
        <taxon>Teleostei</taxon>
        <taxon>Notacanthiformes</taxon>
        <taxon>Halosauridae</taxon>
        <taxon>Aldrovandia</taxon>
    </lineage>
</organism>
<dbReference type="Pfam" id="PF00096">
    <property type="entry name" value="zf-C2H2"/>
    <property type="match status" value="3"/>
</dbReference>
<evidence type="ECO:0000256" key="4">
    <source>
        <dbReference type="ARBA" id="ARBA00022771"/>
    </source>
</evidence>
<keyword evidence="14" id="KW-1185">Reference proteome</keyword>
<dbReference type="Gene3D" id="3.30.160.60">
    <property type="entry name" value="Classic Zinc Finger"/>
    <property type="match status" value="3"/>
</dbReference>
<evidence type="ECO:0000256" key="5">
    <source>
        <dbReference type="ARBA" id="ARBA00022833"/>
    </source>
</evidence>
<evidence type="ECO:0000259" key="12">
    <source>
        <dbReference type="PROSITE" id="PS50157"/>
    </source>
</evidence>
<name>A0AAD7RPB9_9TELE</name>
<proteinExistence type="predicted"/>
<evidence type="ECO:0000256" key="1">
    <source>
        <dbReference type="ARBA" id="ARBA00004123"/>
    </source>
</evidence>
<evidence type="ECO:0000256" key="7">
    <source>
        <dbReference type="ARBA" id="ARBA00023125"/>
    </source>
</evidence>
<dbReference type="GO" id="GO:0005634">
    <property type="term" value="C:nucleus"/>
    <property type="evidence" value="ECO:0007669"/>
    <property type="project" value="UniProtKB-SubCell"/>
</dbReference>
<keyword evidence="2" id="KW-0479">Metal-binding</keyword>
<dbReference type="PROSITE" id="PS00028">
    <property type="entry name" value="ZINC_FINGER_C2H2_1"/>
    <property type="match status" value="3"/>
</dbReference>
<dbReference type="InterPro" id="IPR013087">
    <property type="entry name" value="Znf_C2H2_type"/>
</dbReference>
<evidence type="ECO:0000256" key="3">
    <source>
        <dbReference type="ARBA" id="ARBA00022737"/>
    </source>
</evidence>
<dbReference type="GO" id="GO:0000981">
    <property type="term" value="F:DNA-binding transcription factor activity, RNA polymerase II-specific"/>
    <property type="evidence" value="ECO:0007669"/>
    <property type="project" value="TreeGrafter"/>
</dbReference>
<dbReference type="PANTHER" id="PTHR24394:SF48">
    <property type="entry name" value="ZINC FINGER PROTEIN 771"/>
    <property type="match status" value="1"/>
</dbReference>
<comment type="caution">
    <text evidence="13">The sequence shown here is derived from an EMBL/GenBank/DDBJ whole genome shotgun (WGS) entry which is preliminary data.</text>
</comment>
<dbReference type="InterPro" id="IPR036236">
    <property type="entry name" value="Znf_C2H2_sf"/>
</dbReference>
<keyword evidence="3" id="KW-0677">Repeat</keyword>
<evidence type="ECO:0000256" key="6">
    <source>
        <dbReference type="ARBA" id="ARBA00023015"/>
    </source>
</evidence>
<feature type="domain" description="C2H2-type" evidence="12">
    <location>
        <begin position="43"/>
        <end position="65"/>
    </location>
</feature>
<dbReference type="SUPFAM" id="SSF57667">
    <property type="entry name" value="beta-beta-alpha zinc fingers"/>
    <property type="match status" value="2"/>
</dbReference>
<accession>A0AAD7RPB9</accession>
<evidence type="ECO:0000256" key="8">
    <source>
        <dbReference type="ARBA" id="ARBA00023163"/>
    </source>
</evidence>
<evidence type="ECO:0000256" key="11">
    <source>
        <dbReference type="SAM" id="MobiDB-lite"/>
    </source>
</evidence>
<dbReference type="GO" id="GO:0003677">
    <property type="term" value="F:DNA binding"/>
    <property type="evidence" value="ECO:0007669"/>
    <property type="project" value="UniProtKB-KW"/>
</dbReference>
<evidence type="ECO:0000256" key="2">
    <source>
        <dbReference type="ARBA" id="ARBA00022723"/>
    </source>
</evidence>
<dbReference type="SMART" id="SM00355">
    <property type="entry name" value="ZnF_C2H2"/>
    <property type="match status" value="3"/>
</dbReference>
<keyword evidence="8" id="KW-0804">Transcription</keyword>
<dbReference type="PROSITE" id="PS50157">
    <property type="entry name" value="ZINC_FINGER_C2H2_2"/>
    <property type="match status" value="3"/>
</dbReference>
<dbReference type="Proteomes" id="UP001221898">
    <property type="component" value="Unassembled WGS sequence"/>
</dbReference>
<feature type="domain" description="C2H2-type" evidence="12">
    <location>
        <begin position="15"/>
        <end position="42"/>
    </location>
</feature>
<sequence length="186" mass="21736">MGRHQEAHARVAKQHNCTECGKTFSLPEHLKRHQLLHTGDPSFTCQVCDQRFCDPGWLRSHQRLHPELLMYGCRCYEERFEHAEELHTHEEGAHSAPADASGLSRHLQLHRRQQPHTCHVCDKRFPEHYSFKRHLRMHMMQGPRTNKCPFKCARCGAHLTKTPCQKQVSEDAQLNHTKLFVSCNNM</sequence>
<evidence type="ECO:0000313" key="13">
    <source>
        <dbReference type="EMBL" id="KAJ8387968.1"/>
    </source>
</evidence>
<evidence type="ECO:0000256" key="9">
    <source>
        <dbReference type="ARBA" id="ARBA00023242"/>
    </source>
</evidence>
<protein>
    <recommendedName>
        <fullName evidence="12">C2H2-type domain-containing protein</fullName>
    </recommendedName>
</protein>
<dbReference type="PANTHER" id="PTHR24394">
    <property type="entry name" value="ZINC FINGER PROTEIN"/>
    <property type="match status" value="1"/>
</dbReference>
<keyword evidence="7" id="KW-0238">DNA-binding</keyword>